<evidence type="ECO:0000313" key="3">
    <source>
        <dbReference type="EMBL" id="GGN99362.1"/>
    </source>
</evidence>
<evidence type="ECO:0000256" key="1">
    <source>
        <dbReference type="SAM" id="MobiDB-lite"/>
    </source>
</evidence>
<dbReference type="EMBL" id="BMOU01000005">
    <property type="protein sequence ID" value="GGN99362.1"/>
    <property type="molecule type" value="Genomic_DNA"/>
</dbReference>
<dbReference type="InterPro" id="IPR006311">
    <property type="entry name" value="TAT_signal"/>
</dbReference>
<gene>
    <name evidence="3" type="ORF">GCM10009030_30800</name>
</gene>
<dbReference type="Pfam" id="PF13488">
    <property type="entry name" value="Gly-zipper_Omp"/>
    <property type="match status" value="1"/>
</dbReference>
<dbReference type="Proteomes" id="UP000605784">
    <property type="component" value="Unassembled WGS sequence"/>
</dbReference>
<comment type="caution">
    <text evidence="3">The sequence shown here is derived from an EMBL/GenBank/DDBJ whole genome shotgun (WGS) entry which is preliminary data.</text>
</comment>
<evidence type="ECO:0000313" key="4">
    <source>
        <dbReference type="Proteomes" id="UP000605784"/>
    </source>
</evidence>
<feature type="compositionally biased region" description="Basic residues" evidence="1">
    <location>
        <begin position="43"/>
        <end position="54"/>
    </location>
</feature>
<accession>A0A830GQF7</accession>
<dbReference type="AlphaFoldDB" id="A0A830GQF7"/>
<name>A0A830GQF7_9EURY</name>
<dbReference type="InterPro" id="IPR039567">
    <property type="entry name" value="Gly-zipper"/>
</dbReference>
<feature type="region of interest" description="Disordered" evidence="1">
    <location>
        <begin position="26"/>
        <end position="54"/>
    </location>
</feature>
<reference evidence="3" key="2">
    <citation type="submission" date="2020-09" db="EMBL/GenBank/DDBJ databases">
        <authorList>
            <person name="Sun Q."/>
            <person name="Ohkuma M."/>
        </authorList>
    </citation>
    <scope>NUCLEOTIDE SEQUENCE</scope>
    <source>
        <strain evidence="3">JCM 17820</strain>
    </source>
</reference>
<protein>
    <recommendedName>
        <fullName evidence="2">Glycine zipper domain-containing protein</fullName>
    </recommendedName>
</protein>
<feature type="domain" description="Glycine zipper" evidence="2">
    <location>
        <begin position="177"/>
        <end position="218"/>
    </location>
</feature>
<organism evidence="3 4">
    <name type="scientific">Haloarcula pellucida</name>
    <dbReference type="NCBI Taxonomy" id="1427151"/>
    <lineage>
        <taxon>Archaea</taxon>
        <taxon>Methanobacteriati</taxon>
        <taxon>Methanobacteriota</taxon>
        <taxon>Stenosarchaea group</taxon>
        <taxon>Halobacteria</taxon>
        <taxon>Halobacteriales</taxon>
        <taxon>Haloarculaceae</taxon>
        <taxon>Haloarcula</taxon>
    </lineage>
</organism>
<evidence type="ECO:0000259" key="2">
    <source>
        <dbReference type="Pfam" id="PF13488"/>
    </source>
</evidence>
<keyword evidence="4" id="KW-1185">Reference proteome</keyword>
<dbReference type="PROSITE" id="PS51318">
    <property type="entry name" value="TAT"/>
    <property type="match status" value="1"/>
</dbReference>
<sequence>MPTMANTRRSFLRKVGAAAGITTVSGTVSASNGERAPSNRTERGRRSHTPRQTKSRWVFEVEPQVDNGVNATSQTTVESVLVTAHDRKEDTTTRFVGAVENGQLKLDRVDESTQAAMRQDGVTTQDIGRLPSAPDWIDRWDAYDFPIGQECQSISGYPEHYFAGGTIDATKPLSVVGGAAVGGAFGTLVGSIVGPEGSTAGAAFGGFIGGAVGGLISMGYDTETATIAAVDQDIGGYGAYAPAIRYQYSGYWNDRDADGMIPTAVKPDSHIFIPNP</sequence>
<reference evidence="3" key="1">
    <citation type="journal article" date="2014" name="Int. J. Syst. Evol. Microbiol.">
        <title>Complete genome sequence of Corynebacterium casei LMG S-19264T (=DSM 44701T), isolated from a smear-ripened cheese.</title>
        <authorList>
            <consortium name="US DOE Joint Genome Institute (JGI-PGF)"/>
            <person name="Walter F."/>
            <person name="Albersmeier A."/>
            <person name="Kalinowski J."/>
            <person name="Ruckert C."/>
        </authorList>
    </citation>
    <scope>NUCLEOTIDE SEQUENCE</scope>
    <source>
        <strain evidence="3">JCM 17820</strain>
    </source>
</reference>
<proteinExistence type="predicted"/>